<evidence type="ECO:0000259" key="8">
    <source>
        <dbReference type="PROSITE" id="PS50059"/>
    </source>
</evidence>
<feature type="region of interest" description="Disordered" evidence="6">
    <location>
        <begin position="165"/>
        <end position="184"/>
    </location>
</feature>
<dbReference type="PANTHER" id="PTHR45779">
    <property type="entry name" value="PEPTIDYLPROLYL ISOMERASE"/>
    <property type="match status" value="1"/>
</dbReference>
<comment type="caution">
    <text evidence="9">The sequence shown here is derived from an EMBL/GenBank/DDBJ whole genome shotgun (WGS) entry which is preliminary data.</text>
</comment>
<dbReference type="InterPro" id="IPR046357">
    <property type="entry name" value="PPIase_dom_sf"/>
</dbReference>
<dbReference type="InterPro" id="IPR001179">
    <property type="entry name" value="PPIase_FKBP_dom"/>
</dbReference>
<dbReference type="PROSITE" id="PS51257">
    <property type="entry name" value="PROKAR_LIPOPROTEIN"/>
    <property type="match status" value="1"/>
</dbReference>
<keyword evidence="2 4" id="KW-0697">Rotamase</keyword>
<reference evidence="9 10" key="1">
    <citation type="submission" date="2020-07" db="EMBL/GenBank/DDBJ databases">
        <title>Genomic Encyclopedia of Type Strains, Phase IV (KMG-IV): sequencing the most valuable type-strain genomes for metagenomic binning, comparative biology and taxonomic classification.</title>
        <authorList>
            <person name="Goeker M."/>
        </authorList>
    </citation>
    <scope>NUCLEOTIDE SEQUENCE [LARGE SCALE GENOMIC DNA]</scope>
    <source>
        <strain evidence="9 10">DSM 45533</strain>
    </source>
</reference>
<sequence>MPTTVRATCLALLLATASCGLGANQAMPIVTGRVGAKPVIHLPSARPEGRTHTISVLEEGSGRPSRRGDVVLTDVEVRQWTGNEPYLNTYDTHQPTTVVFDGEHVSKTWEEALIGRRPGSRVLLVSPAVTGFGPDGPPANVDPGDTLVLLFDVLGGYAPDARLEGRSLPAVPDDPRPGVPVEGRGEVVRPGARLVVQYVGADLASRQVYDSSYRRGGPNAVTLLPGAVPPGWLEALVGERVGSRVVLTVPAARTRGFGMTTGGMGVPEGRDLIYVVDVLDQL</sequence>
<organism evidence="9 10">
    <name type="scientific">Nonomuraea soli</name>
    <dbReference type="NCBI Taxonomy" id="1032476"/>
    <lineage>
        <taxon>Bacteria</taxon>
        <taxon>Bacillati</taxon>
        <taxon>Actinomycetota</taxon>
        <taxon>Actinomycetes</taxon>
        <taxon>Streptosporangiales</taxon>
        <taxon>Streptosporangiaceae</taxon>
        <taxon>Nonomuraea</taxon>
    </lineage>
</organism>
<comment type="catalytic activity">
    <reaction evidence="1 4 5">
        <text>[protein]-peptidylproline (omega=180) = [protein]-peptidylproline (omega=0)</text>
        <dbReference type="Rhea" id="RHEA:16237"/>
        <dbReference type="Rhea" id="RHEA-COMP:10747"/>
        <dbReference type="Rhea" id="RHEA-COMP:10748"/>
        <dbReference type="ChEBI" id="CHEBI:83833"/>
        <dbReference type="ChEBI" id="CHEBI:83834"/>
        <dbReference type="EC" id="5.2.1.8"/>
    </reaction>
</comment>
<dbReference type="PROSITE" id="PS50059">
    <property type="entry name" value="FKBP_PPIASE"/>
    <property type="match status" value="2"/>
</dbReference>
<feature type="domain" description="PPIase FKBP-type" evidence="8">
    <location>
        <begin position="191"/>
        <end position="282"/>
    </location>
</feature>
<comment type="similarity">
    <text evidence="5">Belongs to the FKBP-type PPIase family.</text>
</comment>
<name>A0A7W0CJB3_9ACTN</name>
<evidence type="ECO:0000256" key="1">
    <source>
        <dbReference type="ARBA" id="ARBA00000971"/>
    </source>
</evidence>
<dbReference type="Pfam" id="PF00254">
    <property type="entry name" value="FKBP_C"/>
    <property type="match status" value="2"/>
</dbReference>
<dbReference type="PANTHER" id="PTHR45779:SF7">
    <property type="entry name" value="PEPTIDYLPROLYL ISOMERASE"/>
    <property type="match status" value="1"/>
</dbReference>
<evidence type="ECO:0000256" key="5">
    <source>
        <dbReference type="RuleBase" id="RU003915"/>
    </source>
</evidence>
<gene>
    <name evidence="9" type="ORF">HNR30_003598</name>
</gene>
<feature type="signal peptide" evidence="7">
    <location>
        <begin position="1"/>
        <end position="22"/>
    </location>
</feature>
<evidence type="ECO:0000313" key="9">
    <source>
        <dbReference type="EMBL" id="MBA2892257.1"/>
    </source>
</evidence>
<dbReference type="InterPro" id="IPR044609">
    <property type="entry name" value="FKBP2/11"/>
</dbReference>
<dbReference type="EC" id="5.2.1.8" evidence="5"/>
<evidence type="ECO:0000256" key="3">
    <source>
        <dbReference type="ARBA" id="ARBA00023235"/>
    </source>
</evidence>
<dbReference type="EMBL" id="JACDUR010000003">
    <property type="protein sequence ID" value="MBA2892257.1"/>
    <property type="molecule type" value="Genomic_DNA"/>
</dbReference>
<dbReference type="RefSeq" id="WP_181610959.1">
    <property type="nucleotide sequence ID" value="NZ_BAABAM010000002.1"/>
</dbReference>
<dbReference type="AlphaFoldDB" id="A0A7W0CJB3"/>
<accession>A0A7W0CJB3</accession>
<dbReference type="GO" id="GO:0003755">
    <property type="term" value="F:peptidyl-prolyl cis-trans isomerase activity"/>
    <property type="evidence" value="ECO:0007669"/>
    <property type="project" value="UniProtKB-UniRule"/>
</dbReference>
<keyword evidence="7" id="KW-0732">Signal</keyword>
<protein>
    <recommendedName>
        <fullName evidence="5">Peptidyl-prolyl cis-trans isomerase</fullName>
        <ecNumber evidence="5">5.2.1.8</ecNumber>
    </recommendedName>
</protein>
<feature type="chain" id="PRO_5038700065" description="Peptidyl-prolyl cis-trans isomerase" evidence="7">
    <location>
        <begin position="23"/>
        <end position="282"/>
    </location>
</feature>
<dbReference type="Proteomes" id="UP000530928">
    <property type="component" value="Unassembled WGS sequence"/>
</dbReference>
<keyword evidence="3 4" id="KW-0413">Isomerase</keyword>
<feature type="domain" description="PPIase FKBP-type" evidence="8">
    <location>
        <begin position="68"/>
        <end position="157"/>
    </location>
</feature>
<proteinExistence type="inferred from homology"/>
<evidence type="ECO:0000256" key="2">
    <source>
        <dbReference type="ARBA" id="ARBA00023110"/>
    </source>
</evidence>
<evidence type="ECO:0000256" key="7">
    <source>
        <dbReference type="SAM" id="SignalP"/>
    </source>
</evidence>
<evidence type="ECO:0000313" key="10">
    <source>
        <dbReference type="Proteomes" id="UP000530928"/>
    </source>
</evidence>
<dbReference type="Gene3D" id="3.10.50.40">
    <property type="match status" value="2"/>
</dbReference>
<evidence type="ECO:0000256" key="6">
    <source>
        <dbReference type="SAM" id="MobiDB-lite"/>
    </source>
</evidence>
<evidence type="ECO:0000256" key="4">
    <source>
        <dbReference type="PROSITE-ProRule" id="PRU00277"/>
    </source>
</evidence>
<dbReference type="SUPFAM" id="SSF54534">
    <property type="entry name" value="FKBP-like"/>
    <property type="match status" value="2"/>
</dbReference>
<keyword evidence="10" id="KW-1185">Reference proteome</keyword>